<dbReference type="SMART" id="SM00220">
    <property type="entry name" value="S_TKc"/>
    <property type="match status" value="1"/>
</dbReference>
<dbReference type="GO" id="GO:0005634">
    <property type="term" value="C:nucleus"/>
    <property type="evidence" value="ECO:0007669"/>
    <property type="project" value="TreeGrafter"/>
</dbReference>
<dbReference type="InterPro" id="IPR011009">
    <property type="entry name" value="Kinase-like_dom_sf"/>
</dbReference>
<keyword evidence="5" id="KW-1185">Reference proteome</keyword>
<evidence type="ECO:0000256" key="1">
    <source>
        <dbReference type="ARBA" id="ARBA00022741"/>
    </source>
</evidence>
<dbReference type="VEuPathDB" id="MicrosporidiaDB:M153_236720001"/>
<feature type="domain" description="Protein kinase" evidence="3">
    <location>
        <begin position="1"/>
        <end position="137"/>
    </location>
</feature>
<dbReference type="Proteomes" id="UP000051530">
    <property type="component" value="Unassembled WGS sequence"/>
</dbReference>
<dbReference type="Pfam" id="PF00069">
    <property type="entry name" value="Pkinase"/>
    <property type="match status" value="1"/>
</dbReference>
<keyword evidence="4" id="KW-0808">Transferase</keyword>
<protein>
    <submittedName>
        <fullName evidence="4">Cdc2-related protein kinase</fullName>
    </submittedName>
</protein>
<dbReference type="GO" id="GO:0005524">
    <property type="term" value="F:ATP binding"/>
    <property type="evidence" value="ECO:0007669"/>
    <property type="project" value="UniProtKB-KW"/>
</dbReference>
<dbReference type="PANTHER" id="PTHR24056">
    <property type="entry name" value="CELL DIVISION PROTEIN KINASE"/>
    <property type="match status" value="1"/>
</dbReference>
<keyword evidence="1" id="KW-0547">Nucleotide-binding</keyword>
<keyword evidence="4" id="KW-0418">Kinase</keyword>
<sequence>SKNQPKDHSKNQPKNNMEKRAENFFQKIAKSRILLSHGICTLWYRAPEILLERPYNYKIDIWSIGVILLEMICLENKLTGANESDQIDKINDLPNIIETVWQKGVNSNNLRELVEKCLIYDASERITAENALKTRFFKKKVKRGSLSTSSR</sequence>
<gene>
    <name evidence="4" type="ORF">M153_236720001</name>
</gene>
<dbReference type="GO" id="GO:0004674">
    <property type="term" value="F:protein serine/threonine kinase activity"/>
    <property type="evidence" value="ECO:0007669"/>
    <property type="project" value="TreeGrafter"/>
</dbReference>
<evidence type="ECO:0000313" key="5">
    <source>
        <dbReference type="Proteomes" id="UP000051530"/>
    </source>
</evidence>
<dbReference type="SUPFAM" id="SSF56112">
    <property type="entry name" value="Protein kinase-like (PK-like)"/>
    <property type="match status" value="1"/>
</dbReference>
<dbReference type="AlphaFoldDB" id="A0A0R0LQR7"/>
<dbReference type="InterPro" id="IPR050108">
    <property type="entry name" value="CDK"/>
</dbReference>
<organism evidence="4 5">
    <name type="scientific">Pseudoloma neurophilia</name>
    <dbReference type="NCBI Taxonomy" id="146866"/>
    <lineage>
        <taxon>Eukaryota</taxon>
        <taxon>Fungi</taxon>
        <taxon>Fungi incertae sedis</taxon>
        <taxon>Microsporidia</taxon>
        <taxon>Pseudoloma</taxon>
    </lineage>
</organism>
<accession>A0A0R0LQR7</accession>
<feature type="non-terminal residue" evidence="4">
    <location>
        <position position="1"/>
    </location>
</feature>
<reference evidence="4 5" key="1">
    <citation type="submission" date="2015-07" db="EMBL/GenBank/DDBJ databases">
        <title>The genome of Pseudoloma neurophilia, a relevant intracellular parasite of the zebrafish.</title>
        <authorList>
            <person name="Ndikumana S."/>
            <person name="Pelin A."/>
            <person name="Sanders J."/>
            <person name="Corradi N."/>
        </authorList>
    </citation>
    <scope>NUCLEOTIDE SEQUENCE [LARGE SCALE GENOMIC DNA]</scope>
    <source>
        <strain evidence="4 5">MK1</strain>
    </source>
</reference>
<comment type="caution">
    <text evidence="4">The sequence shown here is derived from an EMBL/GenBank/DDBJ whole genome shotgun (WGS) entry which is preliminary data.</text>
</comment>
<dbReference type="OrthoDB" id="28397at2759"/>
<dbReference type="PROSITE" id="PS50011">
    <property type="entry name" value="PROTEIN_KINASE_DOM"/>
    <property type="match status" value="1"/>
</dbReference>
<dbReference type="EMBL" id="LGUB01001497">
    <property type="protein sequence ID" value="KRH91814.1"/>
    <property type="molecule type" value="Genomic_DNA"/>
</dbReference>
<name>A0A0R0LQR7_9MICR</name>
<evidence type="ECO:0000313" key="4">
    <source>
        <dbReference type="EMBL" id="KRH91814.1"/>
    </source>
</evidence>
<proteinExistence type="predicted"/>
<evidence type="ECO:0000256" key="2">
    <source>
        <dbReference type="ARBA" id="ARBA00022840"/>
    </source>
</evidence>
<evidence type="ECO:0000259" key="3">
    <source>
        <dbReference type="PROSITE" id="PS50011"/>
    </source>
</evidence>
<dbReference type="InterPro" id="IPR000719">
    <property type="entry name" value="Prot_kinase_dom"/>
</dbReference>
<dbReference type="Gene3D" id="1.10.510.10">
    <property type="entry name" value="Transferase(Phosphotransferase) domain 1"/>
    <property type="match status" value="1"/>
</dbReference>
<keyword evidence="2" id="KW-0067">ATP-binding</keyword>